<accession>A0A553PHK3</accession>
<feature type="transmembrane region" description="Helical" evidence="8">
    <location>
        <begin position="298"/>
        <end position="315"/>
    </location>
</feature>
<evidence type="ECO:0000256" key="5">
    <source>
        <dbReference type="ARBA" id="ARBA00023136"/>
    </source>
</evidence>
<name>A0A553PHK3_TIGCA</name>
<evidence type="ECO:0000256" key="7">
    <source>
        <dbReference type="SAM" id="MobiDB-lite"/>
    </source>
</evidence>
<feature type="transmembrane region" description="Helical" evidence="8">
    <location>
        <begin position="162"/>
        <end position="184"/>
    </location>
</feature>
<dbReference type="OMA" id="WIADKWK"/>
<evidence type="ECO:0000256" key="6">
    <source>
        <dbReference type="ARBA" id="ARBA00023180"/>
    </source>
</evidence>
<dbReference type="EMBL" id="VCGU01000004">
    <property type="protein sequence ID" value="TRY77171.1"/>
    <property type="molecule type" value="Genomic_DNA"/>
</dbReference>
<evidence type="ECO:0000313" key="11">
    <source>
        <dbReference type="Proteomes" id="UP000318571"/>
    </source>
</evidence>
<dbReference type="Gene3D" id="1.20.1250.20">
    <property type="entry name" value="MFS general substrate transporter like domains"/>
    <property type="match status" value="2"/>
</dbReference>
<evidence type="ECO:0000259" key="9">
    <source>
        <dbReference type="PROSITE" id="PS50850"/>
    </source>
</evidence>
<dbReference type="AlphaFoldDB" id="A0A553PHK3"/>
<dbReference type="InterPro" id="IPR050382">
    <property type="entry name" value="MFS_Na/Anion_cotransporter"/>
</dbReference>
<evidence type="ECO:0000313" key="10">
    <source>
        <dbReference type="EMBL" id="TRY77171.1"/>
    </source>
</evidence>
<protein>
    <recommendedName>
        <fullName evidence="9">Major facilitator superfamily (MFS) profile domain-containing protein</fullName>
    </recommendedName>
</protein>
<dbReference type="GO" id="GO:0005886">
    <property type="term" value="C:plasma membrane"/>
    <property type="evidence" value="ECO:0007669"/>
    <property type="project" value="UniProtKB-SubCell"/>
</dbReference>
<dbReference type="Pfam" id="PF07690">
    <property type="entry name" value="MFS_1"/>
    <property type="match status" value="1"/>
</dbReference>
<feature type="transmembrane region" description="Helical" evidence="8">
    <location>
        <begin position="335"/>
        <end position="360"/>
    </location>
</feature>
<evidence type="ECO:0000256" key="2">
    <source>
        <dbReference type="ARBA" id="ARBA00022475"/>
    </source>
</evidence>
<dbReference type="SUPFAM" id="SSF103473">
    <property type="entry name" value="MFS general substrate transporter"/>
    <property type="match status" value="1"/>
</dbReference>
<dbReference type="PANTHER" id="PTHR11662">
    <property type="entry name" value="SOLUTE CARRIER FAMILY 17"/>
    <property type="match status" value="1"/>
</dbReference>
<feature type="transmembrane region" description="Helical" evidence="8">
    <location>
        <begin position="196"/>
        <end position="215"/>
    </location>
</feature>
<keyword evidence="2" id="KW-1003">Cell membrane</keyword>
<reference evidence="10 11" key="1">
    <citation type="journal article" date="2018" name="Nat. Ecol. Evol.">
        <title>Genomic signatures of mitonuclear coevolution across populations of Tigriopus californicus.</title>
        <authorList>
            <person name="Barreto F.S."/>
            <person name="Watson E.T."/>
            <person name="Lima T.G."/>
            <person name="Willett C.S."/>
            <person name="Edmands S."/>
            <person name="Li W."/>
            <person name="Burton R.S."/>
        </authorList>
    </citation>
    <scope>NUCLEOTIDE SEQUENCE [LARGE SCALE GENOMIC DNA]</scope>
    <source>
        <strain evidence="10 11">San Diego</strain>
    </source>
</reference>
<evidence type="ECO:0000256" key="4">
    <source>
        <dbReference type="ARBA" id="ARBA00022989"/>
    </source>
</evidence>
<feature type="transmembrane region" description="Helical" evidence="8">
    <location>
        <begin position="466"/>
        <end position="485"/>
    </location>
</feature>
<dbReference type="PROSITE" id="PS50850">
    <property type="entry name" value="MFS"/>
    <property type="match status" value="1"/>
</dbReference>
<evidence type="ECO:0000256" key="8">
    <source>
        <dbReference type="SAM" id="Phobius"/>
    </source>
</evidence>
<evidence type="ECO:0000256" key="1">
    <source>
        <dbReference type="ARBA" id="ARBA00004651"/>
    </source>
</evidence>
<feature type="transmembrane region" description="Helical" evidence="8">
    <location>
        <begin position="428"/>
        <end position="446"/>
    </location>
</feature>
<keyword evidence="4 8" id="KW-1133">Transmembrane helix</keyword>
<dbReference type="Proteomes" id="UP000318571">
    <property type="component" value="Chromosome 5"/>
</dbReference>
<dbReference type="InterPro" id="IPR020846">
    <property type="entry name" value="MFS_dom"/>
</dbReference>
<proteinExistence type="predicted"/>
<keyword evidence="6" id="KW-0325">Glycoprotein</keyword>
<dbReference type="GO" id="GO:0006820">
    <property type="term" value="P:monoatomic anion transport"/>
    <property type="evidence" value="ECO:0007669"/>
    <property type="project" value="TreeGrafter"/>
</dbReference>
<dbReference type="STRING" id="6832.A0A553PHK3"/>
<feature type="transmembrane region" description="Helical" evidence="8">
    <location>
        <begin position="372"/>
        <end position="391"/>
    </location>
</feature>
<dbReference type="InterPro" id="IPR011701">
    <property type="entry name" value="MFS"/>
</dbReference>
<dbReference type="FunFam" id="1.20.1250.20:FF:000067">
    <property type="entry name" value="sialin isoform X2"/>
    <property type="match status" value="1"/>
</dbReference>
<dbReference type="FunFam" id="1.20.1250.20:FF:000445">
    <property type="entry name" value="putative inorganic phosphate cotransporter"/>
    <property type="match status" value="1"/>
</dbReference>
<feature type="domain" description="Major facilitator superfamily (MFS) profile" evidence="9">
    <location>
        <begin position="36"/>
        <end position="490"/>
    </location>
</feature>
<dbReference type="OrthoDB" id="2985014at2759"/>
<keyword evidence="5 8" id="KW-0472">Membrane</keyword>
<dbReference type="CDD" id="cd17318">
    <property type="entry name" value="MFS_SLC17"/>
    <property type="match status" value="1"/>
</dbReference>
<feature type="region of interest" description="Disordered" evidence="7">
    <location>
        <begin position="1"/>
        <end position="21"/>
    </location>
</feature>
<feature type="transmembrane region" description="Helical" evidence="8">
    <location>
        <begin position="32"/>
        <end position="50"/>
    </location>
</feature>
<sequence length="501" mass="54818">MDQSPLSSNEEEDTQRLVDQSARSKETKWYTSARYVLVFMACLGFANVYAMRVNLSVAIVSMVNQTAINQNNTNDDNSTDVCPVPVIQNTTIITPTDGPFDWDEAKQGLVLGSFFYGYVVTQYPGGRLAEHFGAKWIFGIGILVTSVFTILTPIAAKTNFALLITVRIIEGLGEGVTFPVMLALLSKWAPPNERSIMTSLSYGGAALGTILAMPLTGIVCEYLGWEAVFYIFGAVGVLWFVFWCFLVYDSPEGHPRINEDEKIYILSSLDQDPTVGSGERNTTTPSVPWKELLTSGPFYAILVTHVCQSFGYYVLLTELPTYMSNILRFDIKSNALLSAVPYIFAWLISIACPILADILIRREILTRTAARKVFNTIATVGPGLSLIGAAYSGCNYILTIALLTLAVGSNGAIYTGEQSNILDIAPNFAGTIMGITNTISNFTGFLAPQLTGLIINHNETLSSWRLVFFLAAGINILGDVIYVVFGSANEQPWNNPRQLLS</sequence>
<comment type="caution">
    <text evidence="10">The sequence shown here is derived from an EMBL/GenBank/DDBJ whole genome shotgun (WGS) entry which is preliminary data.</text>
</comment>
<keyword evidence="3 8" id="KW-0812">Transmembrane</keyword>
<dbReference type="InterPro" id="IPR036259">
    <property type="entry name" value="MFS_trans_sf"/>
</dbReference>
<dbReference type="GO" id="GO:0022857">
    <property type="term" value="F:transmembrane transporter activity"/>
    <property type="evidence" value="ECO:0007669"/>
    <property type="project" value="InterPro"/>
</dbReference>
<feature type="transmembrane region" description="Helical" evidence="8">
    <location>
        <begin position="136"/>
        <end position="156"/>
    </location>
</feature>
<evidence type="ECO:0000256" key="3">
    <source>
        <dbReference type="ARBA" id="ARBA00022692"/>
    </source>
</evidence>
<keyword evidence="11" id="KW-1185">Reference proteome</keyword>
<feature type="transmembrane region" description="Helical" evidence="8">
    <location>
        <begin position="227"/>
        <end position="248"/>
    </location>
</feature>
<dbReference type="PANTHER" id="PTHR11662:SF399">
    <property type="entry name" value="FI19708P1-RELATED"/>
    <property type="match status" value="1"/>
</dbReference>
<comment type="subcellular location">
    <subcellularLocation>
        <location evidence="1">Cell membrane</location>
        <topology evidence="1">Multi-pass membrane protein</topology>
    </subcellularLocation>
</comment>
<gene>
    <name evidence="10" type="ORF">TCAL_07426</name>
</gene>
<organism evidence="10 11">
    <name type="scientific">Tigriopus californicus</name>
    <name type="common">Marine copepod</name>
    <dbReference type="NCBI Taxonomy" id="6832"/>
    <lineage>
        <taxon>Eukaryota</taxon>
        <taxon>Metazoa</taxon>
        <taxon>Ecdysozoa</taxon>
        <taxon>Arthropoda</taxon>
        <taxon>Crustacea</taxon>
        <taxon>Multicrustacea</taxon>
        <taxon>Hexanauplia</taxon>
        <taxon>Copepoda</taxon>
        <taxon>Harpacticoida</taxon>
        <taxon>Harpacticidae</taxon>
        <taxon>Tigriopus</taxon>
    </lineage>
</organism>